<dbReference type="GO" id="GO:0005886">
    <property type="term" value="C:plasma membrane"/>
    <property type="evidence" value="ECO:0007669"/>
    <property type="project" value="UniProtKB-SubCell"/>
</dbReference>
<keyword evidence="4 11" id="KW-0589">Pheromone response</keyword>
<feature type="transmembrane region" description="Helical" evidence="11">
    <location>
        <begin position="101"/>
        <end position="119"/>
    </location>
</feature>
<keyword evidence="5 11" id="KW-0812">Transmembrane</keyword>
<keyword evidence="14" id="KW-1185">Reference proteome</keyword>
<dbReference type="Gene3D" id="1.20.1070.10">
    <property type="entry name" value="Rhodopsin 7-helix transmembrane proteins"/>
    <property type="match status" value="1"/>
</dbReference>
<evidence type="ECO:0000259" key="12">
    <source>
        <dbReference type="PROSITE" id="PS50262"/>
    </source>
</evidence>
<evidence type="ECO:0000256" key="10">
    <source>
        <dbReference type="ARBA" id="ARBA00023224"/>
    </source>
</evidence>
<protein>
    <recommendedName>
        <fullName evidence="11">Vomeronasal type-1 receptor</fullName>
    </recommendedName>
</protein>
<accession>A0A1A6G575</accession>
<dbReference type="GO" id="GO:0007606">
    <property type="term" value="P:sensory perception of chemical stimulus"/>
    <property type="evidence" value="ECO:0007669"/>
    <property type="project" value="UniProtKB-ARBA"/>
</dbReference>
<evidence type="ECO:0000313" key="14">
    <source>
        <dbReference type="Proteomes" id="UP000092124"/>
    </source>
</evidence>
<evidence type="ECO:0000256" key="6">
    <source>
        <dbReference type="ARBA" id="ARBA00022989"/>
    </source>
</evidence>
<keyword evidence="10 11" id="KW-0807">Transducer</keyword>
<dbReference type="InterPro" id="IPR017452">
    <property type="entry name" value="GPCR_Rhodpsn_7TM"/>
</dbReference>
<evidence type="ECO:0000256" key="7">
    <source>
        <dbReference type="ARBA" id="ARBA00023040"/>
    </source>
</evidence>
<name>A0A1A6G575_NEOLE</name>
<evidence type="ECO:0000256" key="11">
    <source>
        <dbReference type="RuleBase" id="RU364061"/>
    </source>
</evidence>
<keyword evidence="7 11" id="KW-0297">G-protein coupled receptor</keyword>
<dbReference type="SUPFAM" id="SSF81321">
    <property type="entry name" value="Family A G protein-coupled receptor-like"/>
    <property type="match status" value="1"/>
</dbReference>
<feature type="transmembrane region" description="Helical" evidence="11">
    <location>
        <begin position="59"/>
        <end position="89"/>
    </location>
</feature>
<evidence type="ECO:0000256" key="4">
    <source>
        <dbReference type="ARBA" id="ARBA00022507"/>
    </source>
</evidence>
<evidence type="ECO:0000256" key="8">
    <source>
        <dbReference type="ARBA" id="ARBA00023136"/>
    </source>
</evidence>
<comment type="subcellular location">
    <subcellularLocation>
        <location evidence="1 11">Cell membrane</location>
        <topology evidence="1 11">Multi-pass membrane protein</topology>
    </subcellularLocation>
</comment>
<dbReference type="GO" id="GO:0016503">
    <property type="term" value="F:pheromone receptor activity"/>
    <property type="evidence" value="ECO:0007669"/>
    <property type="project" value="InterPro"/>
</dbReference>
<comment type="similarity">
    <text evidence="2 11">Belongs to the G-protein coupled receptor 1 family.</text>
</comment>
<feature type="transmembrane region" description="Helical" evidence="11">
    <location>
        <begin position="139"/>
        <end position="164"/>
    </location>
</feature>
<dbReference type="OrthoDB" id="9606139at2759"/>
<dbReference type="Proteomes" id="UP000092124">
    <property type="component" value="Unassembled WGS sequence"/>
</dbReference>
<keyword evidence="3 11" id="KW-1003">Cell membrane</keyword>
<dbReference type="AlphaFoldDB" id="A0A1A6G575"/>
<reference evidence="13 14" key="1">
    <citation type="submission" date="2016-06" db="EMBL/GenBank/DDBJ databases">
        <title>The Draft Genome Sequence and Annotation of the Desert Woodrat Neotoma lepida.</title>
        <authorList>
            <person name="Campbell M."/>
            <person name="Oakeson K.F."/>
            <person name="Yandell M."/>
            <person name="Halpert J.R."/>
            <person name="Dearing D."/>
        </authorList>
    </citation>
    <scope>NUCLEOTIDE SEQUENCE [LARGE SCALE GENOMIC DNA]</scope>
    <source>
        <strain evidence="13">417</strain>
        <tissue evidence="13">Liver</tissue>
    </source>
</reference>
<organism evidence="13 14">
    <name type="scientific">Neotoma lepida</name>
    <name type="common">Desert woodrat</name>
    <dbReference type="NCBI Taxonomy" id="56216"/>
    <lineage>
        <taxon>Eukaryota</taxon>
        <taxon>Metazoa</taxon>
        <taxon>Chordata</taxon>
        <taxon>Craniata</taxon>
        <taxon>Vertebrata</taxon>
        <taxon>Euteleostomi</taxon>
        <taxon>Mammalia</taxon>
        <taxon>Eutheria</taxon>
        <taxon>Euarchontoglires</taxon>
        <taxon>Glires</taxon>
        <taxon>Rodentia</taxon>
        <taxon>Myomorpha</taxon>
        <taxon>Muroidea</taxon>
        <taxon>Cricetidae</taxon>
        <taxon>Neotominae</taxon>
        <taxon>Neotoma</taxon>
    </lineage>
</organism>
<dbReference type="InterPro" id="IPR004072">
    <property type="entry name" value="Vmron_rcpt_1"/>
</dbReference>
<dbReference type="GO" id="GO:0019236">
    <property type="term" value="P:response to pheromone"/>
    <property type="evidence" value="ECO:0007669"/>
    <property type="project" value="UniProtKB-KW"/>
</dbReference>
<evidence type="ECO:0000313" key="13">
    <source>
        <dbReference type="EMBL" id="OBS60507.1"/>
    </source>
</evidence>
<dbReference type="EMBL" id="LZPO01107612">
    <property type="protein sequence ID" value="OBS60507.1"/>
    <property type="molecule type" value="Genomic_DNA"/>
</dbReference>
<dbReference type="Pfam" id="PF03402">
    <property type="entry name" value="V1R"/>
    <property type="match status" value="2"/>
</dbReference>
<dbReference type="PROSITE" id="PS50262">
    <property type="entry name" value="G_PROTEIN_RECEP_F1_2"/>
    <property type="match status" value="1"/>
</dbReference>
<keyword evidence="9 11" id="KW-0675">Receptor</keyword>
<evidence type="ECO:0000256" key="9">
    <source>
        <dbReference type="ARBA" id="ARBA00023170"/>
    </source>
</evidence>
<dbReference type="PANTHER" id="PTHR24062">
    <property type="entry name" value="VOMERONASAL TYPE-1 RECEPTOR"/>
    <property type="match status" value="1"/>
</dbReference>
<sequence>MASFNGSMIAILQTQQRAQHIHSTLSSSRNSPESSVTQNILTLWIHILTYIVSNHRMDFWNLAIIFIFLSQTTIGILGNLSLMFYYLVLYCREWPLKPTDLILMHLTAANILIVLSVEVPQTMAVLGIKHFLNEFGCRILMYIQGLGRSMSISTTCLLSVFHALTISPRKSCWKDHKIKVEKNIGCHISLLWIMYIFINFIHFAYTPVNRNSKNVTRR</sequence>
<gene>
    <name evidence="13" type="ORF">A6R68_08368</name>
</gene>
<evidence type="ECO:0000256" key="5">
    <source>
        <dbReference type="ARBA" id="ARBA00022692"/>
    </source>
</evidence>
<feature type="domain" description="G-protein coupled receptors family 1 profile" evidence="12">
    <location>
        <begin position="78"/>
        <end position="218"/>
    </location>
</feature>
<evidence type="ECO:0000256" key="1">
    <source>
        <dbReference type="ARBA" id="ARBA00004651"/>
    </source>
</evidence>
<comment type="caution">
    <text evidence="11">Lacks conserved residue(s) required for the propagation of feature annotation.</text>
</comment>
<comment type="caution">
    <text evidence="13">The sequence shown here is derived from an EMBL/GenBank/DDBJ whole genome shotgun (WGS) entry which is preliminary data.</text>
</comment>
<feature type="transmembrane region" description="Helical" evidence="11">
    <location>
        <begin position="184"/>
        <end position="205"/>
    </location>
</feature>
<keyword evidence="8 11" id="KW-0472">Membrane</keyword>
<proteinExistence type="inferred from homology"/>
<evidence type="ECO:0000256" key="3">
    <source>
        <dbReference type="ARBA" id="ARBA00022475"/>
    </source>
</evidence>
<evidence type="ECO:0000256" key="2">
    <source>
        <dbReference type="ARBA" id="ARBA00010663"/>
    </source>
</evidence>
<keyword evidence="6 11" id="KW-1133">Transmembrane helix</keyword>